<evidence type="ECO:0000259" key="2">
    <source>
        <dbReference type="Pfam" id="PF25202"/>
    </source>
</evidence>
<sequence length="470" mass="55324">MSKSLKNSILTVNQLVQLKALEIPPYQRPYKWTTRNIHQLFQDIQRHSMKKAYRLGTVVFHLDDDGCLNIVDGQQRTLTLILTIYALIQQRLDKLERQNLFDQLVSLVTPIKNFIESQHFENDISQRNLHQNYQEIKRLVSRTDFTEEHINFLLNRCEVVTFTLTSISEAFQFFDSQNARGRDLEPHDLLKAYHLREFSTQEQELKEPTVAGWESLESNELTSLFAEYLYRIRCWTLGHSARYFGKNEVGLFKGVNIDQVAHFPYVESLRIAHHYVDDYNSQYHRKIDGQKKEFPFHLDQMIINGRRFFEMVNHYQQQIKSISNAESSKSSQFMDVELSEQANDIFSVLHTYPNRHRTGDKYVRAIFDCGLIFYIDKFGTAELSNAIEKIFIWSYQLRIKQQVVQLATMDNHVLNHNLFRLIKDAILPSDVLAISLPTLTDADNKNNNRPKKNAAKDPLVKLFKRMNYYE</sequence>
<protein>
    <submittedName>
        <fullName evidence="3">Uncharacterized protein</fullName>
    </submittedName>
</protein>
<comment type="caution">
    <text evidence="3">The sequence shown here is derived from an EMBL/GenBank/DDBJ whole genome shotgun (WGS) entry which is preliminary data.</text>
</comment>
<dbReference type="Proteomes" id="UP000009336">
    <property type="component" value="Unassembled WGS sequence"/>
</dbReference>
<evidence type="ECO:0000259" key="1">
    <source>
        <dbReference type="Pfam" id="PF03235"/>
    </source>
</evidence>
<dbReference type="HOGENOM" id="CLU_030645_0_0_6"/>
<evidence type="ECO:0000313" key="4">
    <source>
        <dbReference type="Proteomes" id="UP000009336"/>
    </source>
</evidence>
<dbReference type="PANTHER" id="PTHR35149">
    <property type="entry name" value="SLL5132 PROTEIN"/>
    <property type="match status" value="1"/>
</dbReference>
<dbReference type="AlphaFoldDB" id="K8WXV1"/>
<dbReference type="EMBL" id="AKKL01000006">
    <property type="protein sequence ID" value="EKT64751.1"/>
    <property type="molecule type" value="Genomic_DNA"/>
</dbReference>
<dbReference type="InterPro" id="IPR057156">
    <property type="entry name" value="DUF7834"/>
</dbReference>
<feature type="domain" description="GmrSD restriction endonucleases N-terminal" evidence="1">
    <location>
        <begin position="14"/>
        <end position="194"/>
    </location>
</feature>
<organism evidence="3 4">
    <name type="scientific">Providencia burhodogranariea DSM 19968</name>
    <dbReference type="NCBI Taxonomy" id="1141662"/>
    <lineage>
        <taxon>Bacteria</taxon>
        <taxon>Pseudomonadati</taxon>
        <taxon>Pseudomonadota</taxon>
        <taxon>Gammaproteobacteria</taxon>
        <taxon>Enterobacterales</taxon>
        <taxon>Morganellaceae</taxon>
        <taxon>Providencia</taxon>
    </lineage>
</organism>
<proteinExistence type="predicted"/>
<dbReference type="PATRIC" id="fig|1141662.3.peg.400"/>
<dbReference type="OrthoDB" id="9798761at2"/>
<dbReference type="STRING" id="1141662.OOA_01967"/>
<dbReference type="eggNOG" id="COG1479">
    <property type="taxonomic scope" value="Bacteria"/>
</dbReference>
<dbReference type="Pfam" id="PF25202">
    <property type="entry name" value="DUF7834"/>
    <property type="match status" value="1"/>
</dbReference>
<name>K8WXV1_9GAMM</name>
<dbReference type="Pfam" id="PF03235">
    <property type="entry name" value="GmrSD_N"/>
    <property type="match status" value="1"/>
</dbReference>
<dbReference type="RefSeq" id="WP_008910442.1">
    <property type="nucleotide sequence ID" value="NZ_KB233222.1"/>
</dbReference>
<evidence type="ECO:0000313" key="3">
    <source>
        <dbReference type="EMBL" id="EKT64751.1"/>
    </source>
</evidence>
<keyword evidence="4" id="KW-1185">Reference proteome</keyword>
<reference evidence="3 4" key="1">
    <citation type="journal article" date="2012" name="BMC Genomics">
        <title>Comparative genomics of bacteria in the genus Providencia isolated from wild Drosophila melanogaster.</title>
        <authorList>
            <person name="Galac M.R."/>
            <person name="Lazzaro B.P."/>
        </authorList>
    </citation>
    <scope>NUCLEOTIDE SEQUENCE [LARGE SCALE GENOMIC DNA]</scope>
    <source>
        <strain evidence="3 4">DSM 19968</strain>
    </source>
</reference>
<gene>
    <name evidence="3" type="ORF">OOA_01967</name>
</gene>
<dbReference type="InterPro" id="IPR004919">
    <property type="entry name" value="GmrSD_N"/>
</dbReference>
<feature type="domain" description="DUF7834" evidence="2">
    <location>
        <begin position="206"/>
        <end position="447"/>
    </location>
</feature>
<dbReference type="PANTHER" id="PTHR35149:SF2">
    <property type="entry name" value="DUF262 DOMAIN-CONTAINING PROTEIN"/>
    <property type="match status" value="1"/>
</dbReference>
<accession>K8WXV1</accession>